<reference evidence="6 7" key="1">
    <citation type="journal article" date="2024" name="J. Plant Pathol.">
        <title>Sequence and assembly of the genome of Seiridium unicorne, isolate CBS 538.82, causal agent of cypress canker disease.</title>
        <authorList>
            <person name="Scali E."/>
            <person name="Rocca G.D."/>
            <person name="Danti R."/>
            <person name="Garbelotto M."/>
            <person name="Barberini S."/>
            <person name="Baroncelli R."/>
            <person name="Emiliani G."/>
        </authorList>
    </citation>
    <scope>NUCLEOTIDE SEQUENCE [LARGE SCALE GENOMIC DNA]</scope>
    <source>
        <strain evidence="6 7">BM-138-508</strain>
    </source>
</reference>
<dbReference type="Proteomes" id="UP001408356">
    <property type="component" value="Unassembled WGS sequence"/>
</dbReference>
<comment type="subcellular location">
    <subcellularLocation>
        <location evidence="1">Membrane</location>
    </subcellularLocation>
</comment>
<dbReference type="SUPFAM" id="SSF161084">
    <property type="entry name" value="MAPEG domain-like"/>
    <property type="match status" value="1"/>
</dbReference>
<accession>A0ABR2UU54</accession>
<dbReference type="InterPro" id="IPR023352">
    <property type="entry name" value="MAPEG-like_dom_sf"/>
</dbReference>
<dbReference type="EMBL" id="JARVKF010000394">
    <property type="protein sequence ID" value="KAK9418003.1"/>
    <property type="molecule type" value="Genomic_DNA"/>
</dbReference>
<organism evidence="6 7">
    <name type="scientific">Seiridium unicorne</name>
    <dbReference type="NCBI Taxonomy" id="138068"/>
    <lineage>
        <taxon>Eukaryota</taxon>
        <taxon>Fungi</taxon>
        <taxon>Dikarya</taxon>
        <taxon>Ascomycota</taxon>
        <taxon>Pezizomycotina</taxon>
        <taxon>Sordariomycetes</taxon>
        <taxon>Xylariomycetidae</taxon>
        <taxon>Amphisphaeriales</taxon>
        <taxon>Sporocadaceae</taxon>
        <taxon>Seiridium</taxon>
    </lineage>
</organism>
<comment type="caution">
    <text evidence="6">The sequence shown here is derived from an EMBL/GenBank/DDBJ whole genome shotgun (WGS) entry which is preliminary data.</text>
</comment>
<evidence type="ECO:0000256" key="3">
    <source>
        <dbReference type="ARBA" id="ARBA00022989"/>
    </source>
</evidence>
<evidence type="ECO:0000313" key="7">
    <source>
        <dbReference type="Proteomes" id="UP001408356"/>
    </source>
</evidence>
<protein>
    <recommendedName>
        <fullName evidence="8">Membrane-associated proteins in eicosanoid and glutathione metabolism</fullName>
    </recommendedName>
</protein>
<feature type="transmembrane region" description="Helical" evidence="5">
    <location>
        <begin position="134"/>
        <end position="154"/>
    </location>
</feature>
<evidence type="ECO:0000256" key="2">
    <source>
        <dbReference type="ARBA" id="ARBA00022692"/>
    </source>
</evidence>
<dbReference type="InterPro" id="IPR001129">
    <property type="entry name" value="Membr-assoc_MAPEG"/>
</dbReference>
<evidence type="ECO:0000256" key="4">
    <source>
        <dbReference type="ARBA" id="ARBA00023136"/>
    </source>
</evidence>
<keyword evidence="7" id="KW-1185">Reference proteome</keyword>
<sequence length="160" mass="17288">MSSTIGLNYPVLAPLLRRTAVTGSFAVPFAAYFSFLSLRVVRNRLDDEHYVGDNSSKTPGHDSQKSNKLYVSSRAHANFAENVPLAFALAAVAELNGGNRKILTGALATLFTLRVLHSELGIMKPEGMGRGRPIGYFGTIGTMLGLAGYAAFLVKDYWGF</sequence>
<proteinExistence type="predicted"/>
<keyword evidence="3 5" id="KW-1133">Transmembrane helix</keyword>
<dbReference type="PANTHER" id="PTHR35814:SF1">
    <property type="entry name" value="GLUTATHIONE S-TRANSFERASE-RELATED"/>
    <property type="match status" value="1"/>
</dbReference>
<evidence type="ECO:0000256" key="1">
    <source>
        <dbReference type="ARBA" id="ARBA00004370"/>
    </source>
</evidence>
<evidence type="ECO:0008006" key="8">
    <source>
        <dbReference type="Google" id="ProtNLM"/>
    </source>
</evidence>
<name>A0ABR2UU54_9PEZI</name>
<dbReference type="PANTHER" id="PTHR35814">
    <property type="match status" value="1"/>
</dbReference>
<keyword evidence="4 5" id="KW-0472">Membrane</keyword>
<gene>
    <name evidence="6" type="ORF">SUNI508_08432</name>
</gene>
<evidence type="ECO:0000256" key="5">
    <source>
        <dbReference type="SAM" id="Phobius"/>
    </source>
</evidence>
<evidence type="ECO:0000313" key="6">
    <source>
        <dbReference type="EMBL" id="KAK9418003.1"/>
    </source>
</evidence>
<feature type="transmembrane region" description="Helical" evidence="5">
    <location>
        <begin position="20"/>
        <end position="41"/>
    </location>
</feature>
<keyword evidence="2 5" id="KW-0812">Transmembrane</keyword>
<dbReference type="Gene3D" id="1.20.120.550">
    <property type="entry name" value="Membrane associated eicosanoid/glutathione metabolism-like domain"/>
    <property type="match status" value="1"/>
</dbReference>
<dbReference type="Pfam" id="PF01124">
    <property type="entry name" value="MAPEG"/>
    <property type="match status" value="1"/>
</dbReference>